<evidence type="ECO:0000256" key="6">
    <source>
        <dbReference type="SAM" id="Phobius"/>
    </source>
</evidence>
<comment type="caution">
    <text evidence="7">The sequence shown here is derived from an EMBL/GenBank/DDBJ whole genome shotgun (WGS) entry which is preliminary data.</text>
</comment>
<evidence type="ECO:0000313" key="8">
    <source>
        <dbReference type="Proteomes" id="UP000288216"/>
    </source>
</evidence>
<keyword evidence="8" id="KW-1185">Reference proteome</keyword>
<evidence type="ECO:0000256" key="1">
    <source>
        <dbReference type="ARBA" id="ARBA00004141"/>
    </source>
</evidence>
<dbReference type="InterPro" id="IPR028014">
    <property type="entry name" value="TMEM255"/>
</dbReference>
<dbReference type="PANTHER" id="PTHR33721">
    <property type="entry name" value="TRANSMEMBRANE PROTEIN 255B-LIKE"/>
    <property type="match status" value="1"/>
</dbReference>
<dbReference type="STRING" id="75743.A0A401PMX2"/>
<feature type="transmembrane region" description="Helical" evidence="6">
    <location>
        <begin position="28"/>
        <end position="49"/>
    </location>
</feature>
<keyword evidence="4 6" id="KW-1133">Transmembrane helix</keyword>
<comment type="subcellular location">
    <subcellularLocation>
        <location evidence="1">Membrane</location>
        <topology evidence="1">Multi-pass membrane protein</topology>
    </subcellularLocation>
</comment>
<evidence type="ECO:0008006" key="9">
    <source>
        <dbReference type="Google" id="ProtNLM"/>
    </source>
</evidence>
<dbReference type="OMA" id="GRCQYYT"/>
<dbReference type="PANTHER" id="PTHR33721:SF4">
    <property type="entry name" value="TRANSMEMBRANE PROTEIN 255B"/>
    <property type="match status" value="1"/>
</dbReference>
<dbReference type="OrthoDB" id="9935642at2759"/>
<dbReference type="Proteomes" id="UP000288216">
    <property type="component" value="Unassembled WGS sequence"/>
</dbReference>
<evidence type="ECO:0000256" key="2">
    <source>
        <dbReference type="ARBA" id="ARBA00007903"/>
    </source>
</evidence>
<comment type="similarity">
    <text evidence="2">Belongs to the TMEM255 family.</text>
</comment>
<dbReference type="GO" id="GO:0016020">
    <property type="term" value="C:membrane"/>
    <property type="evidence" value="ECO:0007669"/>
    <property type="project" value="UniProtKB-SubCell"/>
</dbReference>
<gene>
    <name evidence="7" type="ORF">scyTo_0003567</name>
</gene>
<name>A0A401PMX2_SCYTO</name>
<evidence type="ECO:0000256" key="3">
    <source>
        <dbReference type="ARBA" id="ARBA00022692"/>
    </source>
</evidence>
<keyword evidence="3 6" id="KW-0812">Transmembrane</keyword>
<feature type="transmembrane region" description="Helical" evidence="6">
    <location>
        <begin position="197"/>
        <end position="220"/>
    </location>
</feature>
<feature type="transmembrane region" description="Helical" evidence="6">
    <location>
        <begin position="55"/>
        <end position="80"/>
    </location>
</feature>
<feature type="transmembrane region" description="Helical" evidence="6">
    <location>
        <begin position="87"/>
        <end position="115"/>
    </location>
</feature>
<protein>
    <recommendedName>
        <fullName evidence="9">Transmembrane protein 255B</fullName>
    </recommendedName>
</protein>
<evidence type="ECO:0000256" key="4">
    <source>
        <dbReference type="ARBA" id="ARBA00022989"/>
    </source>
</evidence>
<keyword evidence="5 6" id="KW-0472">Membrane</keyword>
<dbReference type="AlphaFoldDB" id="A0A401PMX2"/>
<accession>A0A401PMX2</accession>
<organism evidence="7 8">
    <name type="scientific">Scyliorhinus torazame</name>
    <name type="common">Cloudy catshark</name>
    <name type="synonym">Catulus torazame</name>
    <dbReference type="NCBI Taxonomy" id="75743"/>
    <lineage>
        <taxon>Eukaryota</taxon>
        <taxon>Metazoa</taxon>
        <taxon>Chordata</taxon>
        <taxon>Craniata</taxon>
        <taxon>Vertebrata</taxon>
        <taxon>Chondrichthyes</taxon>
        <taxon>Elasmobranchii</taxon>
        <taxon>Galeomorphii</taxon>
        <taxon>Galeoidea</taxon>
        <taxon>Carcharhiniformes</taxon>
        <taxon>Scyliorhinidae</taxon>
        <taxon>Scyliorhinus</taxon>
    </lineage>
</organism>
<evidence type="ECO:0000313" key="7">
    <source>
        <dbReference type="EMBL" id="GCB74477.1"/>
    </source>
</evidence>
<sequence>MWLVTPEQNQSHLRFEQFELLMKRKKRAVWLSSSLLLLSLLITAVGIFIETRTENISIIGYASGIILAFGSFLGLLGLSLDVNRKQLLVAAITFLSFGIIGAFVCVIVDGVFTAINIDLRPLHVGRCQYYTSGQNYIYENYLATVPCQSFTESCSLKVRSNTCYCCDLYDCANGDYLNHYFEFVGVKNCQEVQSVYIMIWLVTMLNVSAFILGIITAAVLGNFKNMESLIGPDGSFQLFNIQNSRHKAREQTQTQPSVSPTAPLLQQEQEIPSVHYMSMPVAAPLPCCSLSHPKMDSNPPPFAPLYNLMPEKPLGYPI</sequence>
<reference evidence="7 8" key="1">
    <citation type="journal article" date="2018" name="Nat. Ecol. Evol.">
        <title>Shark genomes provide insights into elasmobranch evolution and the origin of vertebrates.</title>
        <authorList>
            <person name="Hara Y"/>
            <person name="Yamaguchi K"/>
            <person name="Onimaru K"/>
            <person name="Kadota M"/>
            <person name="Koyanagi M"/>
            <person name="Keeley SD"/>
            <person name="Tatsumi K"/>
            <person name="Tanaka K"/>
            <person name="Motone F"/>
            <person name="Kageyama Y"/>
            <person name="Nozu R"/>
            <person name="Adachi N"/>
            <person name="Nishimura O"/>
            <person name="Nakagawa R"/>
            <person name="Tanegashima C"/>
            <person name="Kiyatake I"/>
            <person name="Matsumoto R"/>
            <person name="Murakumo K"/>
            <person name="Nishida K"/>
            <person name="Terakita A"/>
            <person name="Kuratani S"/>
            <person name="Sato K"/>
            <person name="Hyodo S Kuraku.S."/>
        </authorList>
    </citation>
    <scope>NUCLEOTIDE SEQUENCE [LARGE SCALE GENOMIC DNA]</scope>
</reference>
<dbReference type="Pfam" id="PF14967">
    <property type="entry name" value="FAM70"/>
    <property type="match status" value="1"/>
</dbReference>
<evidence type="ECO:0000256" key="5">
    <source>
        <dbReference type="ARBA" id="ARBA00023136"/>
    </source>
</evidence>
<dbReference type="EMBL" id="BFAA01000983">
    <property type="protein sequence ID" value="GCB74477.1"/>
    <property type="molecule type" value="Genomic_DNA"/>
</dbReference>
<proteinExistence type="inferred from homology"/>